<evidence type="ECO:0000313" key="1">
    <source>
        <dbReference type="EMBL" id="CAK8690187.1"/>
    </source>
</evidence>
<dbReference type="Proteomes" id="UP001642483">
    <property type="component" value="Unassembled WGS sequence"/>
</dbReference>
<accession>A0ABP0GEH5</accession>
<comment type="caution">
    <text evidence="1">The sequence shown here is derived from an EMBL/GenBank/DDBJ whole genome shotgun (WGS) entry which is preliminary data.</text>
</comment>
<evidence type="ECO:0000313" key="2">
    <source>
        <dbReference type="Proteomes" id="UP001642483"/>
    </source>
</evidence>
<proteinExistence type="predicted"/>
<organism evidence="1 2">
    <name type="scientific">Clavelina lepadiformis</name>
    <name type="common">Light-bulb sea squirt</name>
    <name type="synonym">Ascidia lepadiformis</name>
    <dbReference type="NCBI Taxonomy" id="159417"/>
    <lineage>
        <taxon>Eukaryota</taxon>
        <taxon>Metazoa</taxon>
        <taxon>Chordata</taxon>
        <taxon>Tunicata</taxon>
        <taxon>Ascidiacea</taxon>
        <taxon>Aplousobranchia</taxon>
        <taxon>Clavelinidae</taxon>
        <taxon>Clavelina</taxon>
    </lineage>
</organism>
<reference evidence="1 2" key="1">
    <citation type="submission" date="2024-02" db="EMBL/GenBank/DDBJ databases">
        <authorList>
            <person name="Daric V."/>
            <person name="Darras S."/>
        </authorList>
    </citation>
    <scope>NUCLEOTIDE SEQUENCE [LARGE SCALE GENOMIC DNA]</scope>
</reference>
<gene>
    <name evidence="1" type="ORF">CVLEPA_LOCUS22821</name>
</gene>
<name>A0ABP0GEH5_CLALP</name>
<keyword evidence="2" id="KW-1185">Reference proteome</keyword>
<sequence length="104" mass="12060">MKSSPYIRYFTEIHFDSILQSIKVKGKKPEESYLRDLEASLGSNPEDLNIFITLKSIVTQCRDFNPKSHPDVCQVRKLAIRTLWSSSRLQDVYCKLKHSSEMPP</sequence>
<protein>
    <submittedName>
        <fullName evidence="1">Uncharacterized protein</fullName>
    </submittedName>
</protein>
<dbReference type="EMBL" id="CAWYQH010000114">
    <property type="protein sequence ID" value="CAK8690187.1"/>
    <property type="molecule type" value="Genomic_DNA"/>
</dbReference>